<accession>A0A381XL97</accession>
<name>A0A381XL97_9ZZZZ</name>
<gene>
    <name evidence="2" type="ORF">METZ01_LOCUS118400</name>
</gene>
<keyword evidence="1" id="KW-0676">Redox-active center</keyword>
<protein>
    <recommendedName>
        <fullName evidence="3">Selenoprotein</fullName>
    </recommendedName>
</protein>
<dbReference type="Pfam" id="PF10262">
    <property type="entry name" value="Rdx"/>
    <property type="match status" value="1"/>
</dbReference>
<feature type="non-terminal residue" evidence="2">
    <location>
        <position position="49"/>
    </location>
</feature>
<dbReference type="Gene3D" id="3.40.30.10">
    <property type="entry name" value="Glutaredoxin"/>
    <property type="match status" value="1"/>
</dbReference>
<proteinExistence type="predicted"/>
<evidence type="ECO:0000313" key="2">
    <source>
        <dbReference type="EMBL" id="SVA65546.1"/>
    </source>
</evidence>
<dbReference type="InterPro" id="IPR036249">
    <property type="entry name" value="Thioredoxin-like_sf"/>
</dbReference>
<evidence type="ECO:0000256" key="1">
    <source>
        <dbReference type="ARBA" id="ARBA00023284"/>
    </source>
</evidence>
<organism evidence="2">
    <name type="scientific">marine metagenome</name>
    <dbReference type="NCBI Taxonomy" id="408172"/>
    <lineage>
        <taxon>unclassified sequences</taxon>
        <taxon>metagenomes</taxon>
        <taxon>ecological metagenomes</taxon>
    </lineage>
</organism>
<dbReference type="EMBL" id="UINC01015589">
    <property type="protein sequence ID" value="SVA65546.1"/>
    <property type="molecule type" value="Genomic_DNA"/>
</dbReference>
<evidence type="ECO:0008006" key="3">
    <source>
        <dbReference type="Google" id="ProtNLM"/>
    </source>
</evidence>
<dbReference type="SUPFAM" id="SSF52833">
    <property type="entry name" value="Thioredoxin-like"/>
    <property type="match status" value="1"/>
</dbReference>
<dbReference type="InterPro" id="IPR011893">
    <property type="entry name" value="Selenoprotein_Rdx-typ"/>
</dbReference>
<reference evidence="2" key="1">
    <citation type="submission" date="2018-05" db="EMBL/GenBank/DDBJ databases">
        <authorList>
            <person name="Lanie J.A."/>
            <person name="Ng W.-L."/>
            <person name="Kazmierczak K.M."/>
            <person name="Andrzejewski T.M."/>
            <person name="Davidsen T.M."/>
            <person name="Wayne K.J."/>
            <person name="Tettelin H."/>
            <person name="Glass J.I."/>
            <person name="Rusch D."/>
            <person name="Podicherti R."/>
            <person name="Tsui H.-C.T."/>
            <person name="Winkler M.E."/>
        </authorList>
    </citation>
    <scope>NUCLEOTIDE SEQUENCE</scope>
</reference>
<sequence>MATELLEKYGTDIQLLTLIPSGGGVYEVEKDGRLIYSKKKTGEFPELKD</sequence>
<dbReference type="AlphaFoldDB" id="A0A381XL97"/>